<keyword evidence="3" id="KW-0677">Repeat</keyword>
<evidence type="ECO:0000313" key="4">
    <source>
        <dbReference type="Ensembl" id="ENSOGAP00000019331.1"/>
    </source>
</evidence>
<dbReference type="EMBL" id="AAQR03184802">
    <property type="status" value="NOT_ANNOTATED_CDS"/>
    <property type="molecule type" value="Genomic_DNA"/>
</dbReference>
<dbReference type="InParanoid" id="H0XT89"/>
<dbReference type="PIRSF" id="PIRSF038286">
    <property type="entry name" value="PRAME"/>
    <property type="match status" value="1"/>
</dbReference>
<dbReference type="Ensembl" id="ENSOGAT00000029986.1">
    <property type="protein sequence ID" value="ENSOGAP00000019331.1"/>
    <property type="gene ID" value="ENSOGAG00000024099.1"/>
</dbReference>
<dbReference type="GeneTree" id="ENSGT01030000234531"/>
<reference evidence="4" key="3">
    <citation type="submission" date="2025-09" db="UniProtKB">
        <authorList>
            <consortium name="Ensembl"/>
        </authorList>
    </citation>
    <scope>IDENTIFICATION</scope>
</reference>
<evidence type="ECO:0000256" key="1">
    <source>
        <dbReference type="ARBA" id="ARBA00009608"/>
    </source>
</evidence>
<dbReference type="Gene3D" id="3.80.10.10">
    <property type="entry name" value="Ribonuclease Inhibitor"/>
    <property type="match status" value="1"/>
</dbReference>
<evidence type="ECO:0000313" key="5">
    <source>
        <dbReference type="Proteomes" id="UP000005225"/>
    </source>
</evidence>
<evidence type="ECO:0000256" key="2">
    <source>
        <dbReference type="ARBA" id="ARBA00022614"/>
    </source>
</evidence>
<dbReference type="Proteomes" id="UP000005225">
    <property type="component" value="Unassembled WGS sequence"/>
</dbReference>
<dbReference type="SUPFAM" id="SSF52047">
    <property type="entry name" value="RNI-like"/>
    <property type="match status" value="1"/>
</dbReference>
<gene>
    <name evidence="4" type="primary">LOC100967175</name>
</gene>
<dbReference type="InterPro" id="IPR032675">
    <property type="entry name" value="LRR_dom_sf"/>
</dbReference>
<reference evidence="4" key="2">
    <citation type="submission" date="2025-08" db="UniProtKB">
        <authorList>
            <consortium name="Ensembl"/>
        </authorList>
    </citation>
    <scope>IDENTIFICATION</scope>
</reference>
<dbReference type="GO" id="GO:0043066">
    <property type="term" value="P:negative regulation of apoptotic process"/>
    <property type="evidence" value="ECO:0007669"/>
    <property type="project" value="InterPro"/>
</dbReference>
<sequence>PRMSFQIPPRLLELAGQSLLRDEALAIPALEELPRELFPPLFMEAFTGGYSKTLTAMVQAWPFTCLPLGSLMHTPDLETLRAVLDGLDLLLAQKVHSSRWKLQVLDLRDVDGNFWSIWSGWPVRFPEAWSQRQTVEDCPGVGRQQSLKVFIEGLCTKDWKLNECLAYVFKWAQQRKDLLHLCCKSVVIYEMPIYTLRKFLERLDLNCIQDVTMCNHWGLYQLIGFVPYLAQMKSLRKLHFTWPRTDKVIAEFTSMSLSFRPLMYIDPILMNHLYRLISCLVTPLESLAITGYWFSEPEMEDVFMCPSMRQLRELNLTGVTLRGLNPEPLKLLLENIAATLQILLLKDCWVTDAQLSVILPALSHCHQLEIFDFRGNQISRVSLENLLRHTTGLCELSLEIYPVPRECYSYDFKDIYWQRFLQLRAELIEILRDLRQPKRIIFTTIPCSYCGRRAFYDLEPSACNC</sequence>
<dbReference type="GO" id="GO:0005737">
    <property type="term" value="C:cytoplasm"/>
    <property type="evidence" value="ECO:0007669"/>
    <property type="project" value="TreeGrafter"/>
</dbReference>
<name>H0XT89_OTOGA</name>
<dbReference type="eggNOG" id="ENOG502QWSJ">
    <property type="taxonomic scope" value="Eukaryota"/>
</dbReference>
<dbReference type="InterPro" id="IPR026271">
    <property type="entry name" value="PRAME"/>
</dbReference>
<reference evidence="5" key="1">
    <citation type="submission" date="2011-03" db="EMBL/GenBank/DDBJ databases">
        <title>Version 3 of the genome sequence of Otolemur garnettii (Bushbaby).</title>
        <authorList>
            <consortium name="The Broad Institute Genome Sequencing Platform"/>
            <person name="Di Palma F."/>
            <person name="Johnson J."/>
            <person name="Lander E.S."/>
            <person name="Lindblad-Toh K."/>
            <person name="Jaffe D.B."/>
            <person name="Gnerre S."/>
            <person name="MacCallum I."/>
            <person name="Przybylski D."/>
            <person name="Ribeiro F.J."/>
            <person name="Burton J.N."/>
            <person name="Walker B.J."/>
            <person name="Sharpe T."/>
            <person name="Hall G."/>
        </authorList>
    </citation>
    <scope>NUCLEOTIDE SEQUENCE [LARGE SCALE GENOMIC DNA]</scope>
</reference>
<dbReference type="AlphaFoldDB" id="H0XT89"/>
<evidence type="ECO:0000256" key="3">
    <source>
        <dbReference type="ARBA" id="ARBA00022737"/>
    </source>
</evidence>
<protein>
    <submittedName>
        <fullName evidence="4">Uncharacterized protein</fullName>
    </submittedName>
</protein>
<dbReference type="OMA" id="FIRMSFQ"/>
<dbReference type="PANTHER" id="PTHR14224">
    <property type="entry name" value="SIMILAR TO PREFERENTIALLY EXPRESSED ANTIGEN IN MELANOMA-LIKE 3"/>
    <property type="match status" value="1"/>
</dbReference>
<organism evidence="4 5">
    <name type="scientific">Otolemur garnettii</name>
    <name type="common">Small-eared galago</name>
    <name type="synonym">Garnett's greater bushbaby</name>
    <dbReference type="NCBI Taxonomy" id="30611"/>
    <lineage>
        <taxon>Eukaryota</taxon>
        <taxon>Metazoa</taxon>
        <taxon>Chordata</taxon>
        <taxon>Craniata</taxon>
        <taxon>Vertebrata</taxon>
        <taxon>Euteleostomi</taxon>
        <taxon>Mammalia</taxon>
        <taxon>Eutheria</taxon>
        <taxon>Euarchontoglires</taxon>
        <taxon>Primates</taxon>
        <taxon>Strepsirrhini</taxon>
        <taxon>Lorisiformes</taxon>
        <taxon>Galagidae</taxon>
        <taxon>Otolemur</taxon>
    </lineage>
</organism>
<dbReference type="InterPro" id="IPR050694">
    <property type="entry name" value="LRRC14/PRAME"/>
</dbReference>
<comment type="similarity">
    <text evidence="1">Belongs to the PRAME family.</text>
</comment>
<dbReference type="PANTHER" id="PTHR14224:SF94">
    <property type="entry name" value="PRAME FAMILY MEMBER 12"/>
    <property type="match status" value="1"/>
</dbReference>
<dbReference type="HOGENOM" id="CLU_039635_2_1_1"/>
<dbReference type="GO" id="GO:0045596">
    <property type="term" value="P:negative regulation of cell differentiation"/>
    <property type="evidence" value="ECO:0007669"/>
    <property type="project" value="InterPro"/>
</dbReference>
<dbReference type="STRING" id="30611.ENSOGAP00000019331"/>
<dbReference type="GO" id="GO:0045892">
    <property type="term" value="P:negative regulation of DNA-templated transcription"/>
    <property type="evidence" value="ECO:0007669"/>
    <property type="project" value="InterPro"/>
</dbReference>
<dbReference type="GO" id="GO:0008284">
    <property type="term" value="P:positive regulation of cell population proliferation"/>
    <property type="evidence" value="ECO:0007669"/>
    <property type="project" value="InterPro"/>
</dbReference>
<accession>H0XT89</accession>
<keyword evidence="2" id="KW-0433">Leucine-rich repeat</keyword>
<keyword evidence="5" id="KW-1185">Reference proteome</keyword>
<proteinExistence type="inferred from homology"/>